<evidence type="ECO:0000313" key="14">
    <source>
        <dbReference type="EMBL" id="KUI54210.1"/>
    </source>
</evidence>
<feature type="compositionally biased region" description="Polar residues" evidence="12">
    <location>
        <begin position="213"/>
        <end position="223"/>
    </location>
</feature>
<dbReference type="PRINTS" id="PR00463">
    <property type="entry name" value="EP450I"/>
</dbReference>
<evidence type="ECO:0000256" key="6">
    <source>
        <dbReference type="ARBA" id="ARBA00022723"/>
    </source>
</evidence>
<feature type="region of interest" description="Disordered" evidence="12">
    <location>
        <begin position="112"/>
        <end position="288"/>
    </location>
</feature>
<organism evidence="14 15">
    <name type="scientific">Cytospora mali</name>
    <name type="common">Apple Valsa canker fungus</name>
    <name type="synonym">Valsa mali</name>
    <dbReference type="NCBI Taxonomy" id="578113"/>
    <lineage>
        <taxon>Eukaryota</taxon>
        <taxon>Fungi</taxon>
        <taxon>Dikarya</taxon>
        <taxon>Ascomycota</taxon>
        <taxon>Pezizomycotina</taxon>
        <taxon>Sordariomycetes</taxon>
        <taxon>Sordariomycetidae</taxon>
        <taxon>Diaporthales</taxon>
        <taxon>Cytosporaceae</taxon>
        <taxon>Cytospora</taxon>
    </lineage>
</organism>
<evidence type="ECO:0000256" key="5">
    <source>
        <dbReference type="ARBA" id="ARBA00022617"/>
    </source>
</evidence>
<evidence type="ECO:0000256" key="10">
    <source>
        <dbReference type="ARBA" id="ARBA00060351"/>
    </source>
</evidence>
<dbReference type="InterPro" id="IPR036396">
    <property type="entry name" value="Cyt_P450_sf"/>
</dbReference>
<feature type="compositionally biased region" description="Low complexity" evidence="12">
    <location>
        <begin position="245"/>
        <end position="260"/>
    </location>
</feature>
<keyword evidence="7" id="KW-0653">Protein transport</keyword>
<evidence type="ECO:0000256" key="3">
    <source>
        <dbReference type="ARBA" id="ARBA00013784"/>
    </source>
</evidence>
<dbReference type="AlphaFoldDB" id="A0A194URA9"/>
<keyword evidence="4" id="KW-0813">Transport</keyword>
<keyword evidence="8 11" id="KW-0408">Iron</keyword>
<feature type="compositionally biased region" description="Polar residues" evidence="12">
    <location>
        <begin position="168"/>
        <end position="188"/>
    </location>
</feature>
<dbReference type="InterPro" id="IPR001128">
    <property type="entry name" value="Cyt_P450"/>
</dbReference>
<feature type="binding site" description="axial binding residue" evidence="11">
    <location>
        <position position="873"/>
    </location>
    <ligand>
        <name>heme</name>
        <dbReference type="ChEBI" id="CHEBI:30413"/>
    </ligand>
    <ligandPart>
        <name>Fe</name>
        <dbReference type="ChEBI" id="CHEBI:18248"/>
    </ligandPart>
</feature>
<evidence type="ECO:0000256" key="1">
    <source>
        <dbReference type="ARBA" id="ARBA00004329"/>
    </source>
</evidence>
<dbReference type="GO" id="GO:0005506">
    <property type="term" value="F:iron ion binding"/>
    <property type="evidence" value="ECO:0007669"/>
    <property type="project" value="InterPro"/>
</dbReference>
<dbReference type="CDD" id="cd11062">
    <property type="entry name" value="CYP58-like"/>
    <property type="match status" value="1"/>
</dbReference>
<evidence type="ECO:0000256" key="2">
    <source>
        <dbReference type="ARBA" id="ARBA00010082"/>
    </source>
</evidence>
<keyword evidence="6 11" id="KW-0479">Metal-binding</keyword>
<dbReference type="InterPro" id="IPR039362">
    <property type="entry name" value="ATG29_sf"/>
</dbReference>
<evidence type="ECO:0000259" key="13">
    <source>
        <dbReference type="Pfam" id="PF18388"/>
    </source>
</evidence>
<evidence type="ECO:0000313" key="15">
    <source>
        <dbReference type="Proteomes" id="UP000078576"/>
    </source>
</evidence>
<dbReference type="FunFam" id="1.10.10.2570:FF:000001">
    <property type="entry name" value="Autophagy-related protein 29"/>
    <property type="match status" value="1"/>
</dbReference>
<keyword evidence="9" id="KW-0072">Autophagy</keyword>
<dbReference type="GO" id="GO:0020037">
    <property type="term" value="F:heme binding"/>
    <property type="evidence" value="ECO:0007669"/>
    <property type="project" value="InterPro"/>
</dbReference>
<proteinExistence type="inferred from homology"/>
<name>A0A194URA9_CYTMA</name>
<dbReference type="OrthoDB" id="3945418at2759"/>
<dbReference type="Pfam" id="PF18388">
    <property type="entry name" value="ATG29_N"/>
    <property type="match status" value="1"/>
</dbReference>
<gene>
    <name evidence="14" type="ORF">VP1G_01551</name>
</gene>
<evidence type="ECO:0000256" key="12">
    <source>
        <dbReference type="SAM" id="MobiDB-lite"/>
    </source>
</evidence>
<feature type="compositionally biased region" description="Low complexity" evidence="12">
    <location>
        <begin position="367"/>
        <end position="386"/>
    </location>
</feature>
<comment type="similarity">
    <text evidence="2">Belongs to the ATG29 family.</text>
</comment>
<dbReference type="Proteomes" id="UP000078576">
    <property type="component" value="Unassembled WGS sequence"/>
</dbReference>
<evidence type="ECO:0000256" key="4">
    <source>
        <dbReference type="ARBA" id="ARBA00022448"/>
    </source>
</evidence>
<evidence type="ECO:0000256" key="9">
    <source>
        <dbReference type="ARBA" id="ARBA00023006"/>
    </source>
</evidence>
<feature type="domain" description="Atg29 N-terminal" evidence="13">
    <location>
        <begin position="7"/>
        <end position="59"/>
    </location>
</feature>
<keyword evidence="15" id="KW-1185">Reference proteome</keyword>
<dbReference type="PANTHER" id="PTHR24305:SF147">
    <property type="entry name" value="P450, PUTATIVE (EUROFUNG)-RELATED"/>
    <property type="match status" value="1"/>
</dbReference>
<dbReference type="GO" id="GO:0006914">
    <property type="term" value="P:autophagy"/>
    <property type="evidence" value="ECO:0007669"/>
    <property type="project" value="UniProtKB-KW"/>
</dbReference>
<feature type="region of interest" description="Disordered" evidence="12">
    <location>
        <begin position="302"/>
        <end position="409"/>
    </location>
</feature>
<dbReference type="PRINTS" id="PR00385">
    <property type="entry name" value="P450"/>
</dbReference>
<reference evidence="15" key="1">
    <citation type="submission" date="2014-12" db="EMBL/GenBank/DDBJ databases">
        <title>Genome Sequence of Valsa Canker Pathogens Uncovers a Specific Adaption of Colonization on Woody Bark.</title>
        <authorList>
            <person name="Yin Z."/>
            <person name="Liu H."/>
            <person name="Gao X."/>
            <person name="Li Z."/>
            <person name="Song N."/>
            <person name="Ke X."/>
            <person name="Dai Q."/>
            <person name="Wu Y."/>
            <person name="Sun Y."/>
            <person name="Xu J.-R."/>
            <person name="Kang Z.K."/>
            <person name="Wang L."/>
            <person name="Huang L."/>
        </authorList>
    </citation>
    <scope>NUCLEOTIDE SEQUENCE [LARGE SCALE GENOMIC DNA]</scope>
    <source>
        <strain evidence="15">SXYL134</strain>
    </source>
</reference>
<dbReference type="GO" id="GO:0004497">
    <property type="term" value="F:monooxygenase activity"/>
    <property type="evidence" value="ECO:0007669"/>
    <property type="project" value="InterPro"/>
</dbReference>
<dbReference type="GO" id="GO:0016705">
    <property type="term" value="F:oxidoreductase activity, acting on paired donors, with incorporation or reduction of molecular oxygen"/>
    <property type="evidence" value="ECO:0007669"/>
    <property type="project" value="InterPro"/>
</dbReference>
<dbReference type="Gene3D" id="1.10.10.2570">
    <property type="match status" value="1"/>
</dbReference>
<dbReference type="Pfam" id="PF00067">
    <property type="entry name" value="p450"/>
    <property type="match status" value="1"/>
</dbReference>
<protein>
    <recommendedName>
        <fullName evidence="3">Autophagy-related protein 29</fullName>
    </recommendedName>
</protein>
<accession>A0A194URA9</accession>
<dbReference type="InterPro" id="IPR002401">
    <property type="entry name" value="Cyt_P450_E_grp-I"/>
</dbReference>
<keyword evidence="5 11" id="KW-0349">Heme</keyword>
<dbReference type="GO" id="GO:0000407">
    <property type="term" value="C:phagophore assembly site"/>
    <property type="evidence" value="ECO:0007669"/>
    <property type="project" value="UniProtKB-SubCell"/>
</dbReference>
<comment type="cofactor">
    <cofactor evidence="11">
        <name>heme</name>
        <dbReference type="ChEBI" id="CHEBI:30413"/>
    </cofactor>
</comment>
<dbReference type="PANTHER" id="PTHR24305">
    <property type="entry name" value="CYTOCHROME P450"/>
    <property type="match status" value="1"/>
</dbReference>
<dbReference type="GO" id="GO:0015031">
    <property type="term" value="P:protein transport"/>
    <property type="evidence" value="ECO:0007669"/>
    <property type="project" value="UniProtKB-KW"/>
</dbReference>
<dbReference type="InterPro" id="IPR040666">
    <property type="entry name" value="Atg29_N"/>
</dbReference>
<comment type="subcellular location">
    <subcellularLocation>
        <location evidence="1">Preautophagosomal structure</location>
    </subcellularLocation>
</comment>
<dbReference type="EMBL" id="KN714672">
    <property type="protein sequence ID" value="KUI54210.1"/>
    <property type="molecule type" value="Genomic_DNA"/>
</dbReference>
<dbReference type="Gene3D" id="1.10.630.10">
    <property type="entry name" value="Cytochrome P450"/>
    <property type="match status" value="1"/>
</dbReference>
<evidence type="ECO:0000256" key="7">
    <source>
        <dbReference type="ARBA" id="ARBA00022927"/>
    </source>
</evidence>
<dbReference type="STRING" id="694573.A0A194URA9"/>
<evidence type="ECO:0000256" key="11">
    <source>
        <dbReference type="PIRSR" id="PIRSR602401-1"/>
    </source>
</evidence>
<sequence length="931" mass="102091">MESETTYTVFIRLPFPRGNFVDPPPVNWDSSKDDALWKILSGVAKTEIDWNELAARFEVTVDFLLQQVTYLTERHASQVRAQMRKVTAAARSSAAPSPIPGSESSAAIEAMRRTGSAQGLRIHTRAPSSLSIRKDSPMLRNDGSVPSTPKVATPFPDSAGGGGAASRPQVSRASSSGTAVQVGSTGNAAGSLRLKPGVKPPSPRAQPRHRLSSLPTVTSPTISTPAEHAEPTTAADPPSPGVADSPSSTSSISSSPAQSRIIRRPPRFNLQQQRDQEDARLSYLGDDADDEEAVPAFLPFKSKISSGHGADDDGSGDGSGQYFDPSATLRGDPRDFAANAARRLQNVTGPDISQGKGKGKEKEEMLQRSQTSDSSASSAAFVSQRSLGDRKLPSGPLSPRRTTELKSKNYSREGSDGLIILSWLAYHVLKALYNVSPLHPLSHIPGPKLAAATYLPEFYYDVIKFGRYTSEIREMHKTYGPLVRINPNEIHCNDINFSDEIYAAPGRKRDKPAHQVNGTAVIYCSLSVAEFGTVDHDLHRQRRAPVAKFFSRANVAKLEAEIKEHVQVLCDKLLRQNGKEPFDVKTAYSCYTADVISGYAFGESFGFLSGQEGWKPNFKDPTEALLQTTHVFRFFPFLKDMDKLATVLVDYLPEDIGLFVRTMQINLPAQINKTRADVEAGLIQTNKRPTIFGSLLLEEELHDKEKGTKRLSAEGFAVVGAGTETTAAALAMITYHLLTKHELLAKLRAELETYSAGRDPRELPSFPELEKMPYLGAVIQEGLRLSYGVAARTARIATEEDLVYRGDWNKRPIEHVIPRGYAVGMSTAITHHDETVFPDSYKFVPERWLDENNQRRKEVEKGMMAFAKGSRACLAMNLALCEIYFAVAALAVRVLPHMSLFETTDEDVAYDHDMFIPMPKAGTNGIRVTIS</sequence>
<dbReference type="SUPFAM" id="SSF48264">
    <property type="entry name" value="Cytochrome P450"/>
    <property type="match status" value="1"/>
</dbReference>
<dbReference type="InterPro" id="IPR050121">
    <property type="entry name" value="Cytochrome_P450_monoxygenase"/>
</dbReference>
<evidence type="ECO:0000256" key="8">
    <source>
        <dbReference type="ARBA" id="ARBA00023004"/>
    </source>
</evidence>
<comment type="function">
    <text evidence="10">Plays a role in autophagy. Functions at the preautophagosomal structure (PAS) in order to form normal autophagosomes under starvation conditions. Also plays a role in mitophagy and regulation of filamentous growth.</text>
</comment>